<reference evidence="2 3" key="1">
    <citation type="submission" date="2016-08" db="EMBL/GenBank/DDBJ databases">
        <authorList>
            <person name="Seilhamer J.J."/>
        </authorList>
    </citation>
    <scope>NUCLEOTIDE SEQUENCE [LARGE SCALE GENOMIC DNA]</scope>
    <source>
        <strain evidence="2 3">BRTC-1</strain>
    </source>
</reference>
<dbReference type="PANTHER" id="PTHR43796:SF2">
    <property type="entry name" value="CARBOXYNORSPERMIDINE SYNTHASE"/>
    <property type="match status" value="1"/>
</dbReference>
<feature type="domain" description="Saccharopine dehydrogenase NADP binding" evidence="1">
    <location>
        <begin position="3"/>
        <end position="127"/>
    </location>
</feature>
<dbReference type="KEGG" id="ala:BFG52_14000"/>
<dbReference type="STRING" id="1789224.BFG52_14000"/>
<evidence type="ECO:0000259" key="1">
    <source>
        <dbReference type="Pfam" id="PF03435"/>
    </source>
</evidence>
<proteinExistence type="predicted"/>
<protein>
    <recommendedName>
        <fullName evidence="1">Saccharopine dehydrogenase NADP binding domain-containing protein</fullName>
    </recommendedName>
</protein>
<name>A0A1B2M2G0_9GAMM</name>
<evidence type="ECO:0000313" key="3">
    <source>
        <dbReference type="Proteomes" id="UP000093391"/>
    </source>
</evidence>
<dbReference type="PANTHER" id="PTHR43796">
    <property type="entry name" value="CARBOXYNORSPERMIDINE SYNTHASE"/>
    <property type="match status" value="1"/>
</dbReference>
<dbReference type="RefSeq" id="WP_067557554.1">
    <property type="nucleotide sequence ID" value="NZ_CP016895.1"/>
</dbReference>
<dbReference type="Pfam" id="PF03435">
    <property type="entry name" value="Sacchrp_dh_NADP"/>
    <property type="match status" value="1"/>
</dbReference>
<dbReference type="Gene3D" id="3.30.360.10">
    <property type="entry name" value="Dihydrodipicolinate Reductase, domain 2"/>
    <property type="match status" value="1"/>
</dbReference>
<keyword evidence="3" id="KW-1185">Reference proteome</keyword>
<accession>A0A1B2M2G0</accession>
<dbReference type="SUPFAM" id="SSF51735">
    <property type="entry name" value="NAD(P)-binding Rossmann-fold domains"/>
    <property type="match status" value="1"/>
</dbReference>
<dbReference type="OrthoDB" id="528778at2"/>
<evidence type="ECO:0000313" key="2">
    <source>
        <dbReference type="EMBL" id="AOA59359.1"/>
    </source>
</evidence>
<dbReference type="InterPro" id="IPR005097">
    <property type="entry name" value="Sacchrp_dh_NADP-bd"/>
</dbReference>
<organism evidence="2 3">
    <name type="scientific">Acinetobacter larvae</name>
    <dbReference type="NCBI Taxonomy" id="1789224"/>
    <lineage>
        <taxon>Bacteria</taxon>
        <taxon>Pseudomonadati</taxon>
        <taxon>Pseudomonadota</taxon>
        <taxon>Gammaproteobacteria</taxon>
        <taxon>Moraxellales</taxon>
        <taxon>Moraxellaceae</taxon>
        <taxon>Acinetobacter</taxon>
    </lineage>
</organism>
<dbReference type="Proteomes" id="UP000093391">
    <property type="component" value="Chromosome"/>
</dbReference>
<dbReference type="Gene3D" id="3.40.50.720">
    <property type="entry name" value="NAD(P)-binding Rossmann-like Domain"/>
    <property type="match status" value="1"/>
</dbReference>
<dbReference type="EMBL" id="CP016895">
    <property type="protein sequence ID" value="AOA59359.1"/>
    <property type="molecule type" value="Genomic_DNA"/>
</dbReference>
<gene>
    <name evidence="2" type="ORF">BFG52_14000</name>
</gene>
<dbReference type="InterPro" id="IPR036291">
    <property type="entry name" value="NAD(P)-bd_dom_sf"/>
</dbReference>
<sequence>MKVLAIGGSGGMGRAAVRAALSFDFIEEIIIAGIDADLGERFAASLNDPRARSIFLDVTDQEQLRYAIAAVDVVLNSAGPFFRFGVPILSAAIAEGKHYCDICDDWQPTVAMLELHEQAKQNNVIAVIGLGASPGIINLLCVKAAQQLDRVDRIISAWKLSGAVNADDGFQTAPVAGSVDAAAVHLMHCLSEKIRIIREGKSIETDALEHSTIDFPEFGLMDVWSLGHPEAITLPRHFTQLQSCYNGMLGIADWVDSLRQAAQAIAAGQISVDDAARKILQQVQQDAPTTQASPVAVKTPGSFAFAAGLKDNKPTRVGAYLKHLPAGGMATLTGIPQALFLPLLQQGHFQHAGVFSPEQVIDPDAFFALFDGFCGSEGAGVTVLTAQDSAAL</sequence>
<dbReference type="AlphaFoldDB" id="A0A1B2M2G0"/>